<keyword evidence="1" id="KW-0812">Transmembrane</keyword>
<organism evidence="2 3">
    <name type="scientific">Stieleria bergensis</name>
    <dbReference type="NCBI Taxonomy" id="2528025"/>
    <lineage>
        <taxon>Bacteria</taxon>
        <taxon>Pseudomonadati</taxon>
        <taxon>Planctomycetota</taxon>
        <taxon>Planctomycetia</taxon>
        <taxon>Pirellulales</taxon>
        <taxon>Pirellulaceae</taxon>
        <taxon>Stieleria</taxon>
    </lineage>
</organism>
<keyword evidence="3" id="KW-1185">Reference proteome</keyword>
<dbReference type="EMBL" id="CP036272">
    <property type="protein sequence ID" value="QDT60262.1"/>
    <property type="molecule type" value="Genomic_DNA"/>
</dbReference>
<feature type="transmembrane region" description="Helical" evidence="1">
    <location>
        <begin position="12"/>
        <end position="34"/>
    </location>
</feature>
<dbReference type="AlphaFoldDB" id="A0A517SVV4"/>
<name>A0A517SVV4_9BACT</name>
<dbReference type="Proteomes" id="UP000315003">
    <property type="component" value="Chromosome"/>
</dbReference>
<evidence type="ECO:0000313" key="3">
    <source>
        <dbReference type="Proteomes" id="UP000315003"/>
    </source>
</evidence>
<gene>
    <name evidence="2" type="ORF">SV7mr_27820</name>
</gene>
<sequence length="408" mass="45846">MLNRWTKPDWTVLAVIIAPAIGCLALLAIAAIQWQIRAAQVARAANDIYHHPDVERVRAKQIKQVRQRQLTPASHPGNVPFKIRWKRDTTNTAVITTAPELHLQYRHAMEQFSSEYHPKDRWFGYIYGNSQVKQELKDYIAKLGALPSDQSTGRPDSILQHPLARLDPELLCIECMDRGNVKQAIELATSDHLVINGTIQVPLNLIRKMLTINQWTPDDLDVLESKLLDTNFLKTAVVSAMALDRADHRTLEHYGKSLSYGDSNQLIERLPTAPSIRLTALEALKAELDKPESDSARTHALAALQRLDVTLGLNLARIGGAKPSYRDHFRGLRGGLLRMIAIRRGQLRSGKSGTREPQLGSARRAEFRLVMSRDRLGNSQDQAVILRGVDYSPLLLVDEVIESTERKP</sequence>
<keyword evidence="1" id="KW-1133">Transmembrane helix</keyword>
<accession>A0A517SVV4</accession>
<keyword evidence="1" id="KW-0472">Membrane</keyword>
<reference evidence="2 3" key="1">
    <citation type="submission" date="2019-02" db="EMBL/GenBank/DDBJ databases">
        <title>Deep-cultivation of Planctomycetes and their phenomic and genomic characterization uncovers novel biology.</title>
        <authorList>
            <person name="Wiegand S."/>
            <person name="Jogler M."/>
            <person name="Boedeker C."/>
            <person name="Pinto D."/>
            <person name="Vollmers J."/>
            <person name="Rivas-Marin E."/>
            <person name="Kohn T."/>
            <person name="Peeters S.H."/>
            <person name="Heuer A."/>
            <person name="Rast P."/>
            <person name="Oberbeckmann S."/>
            <person name="Bunk B."/>
            <person name="Jeske O."/>
            <person name="Meyerdierks A."/>
            <person name="Storesund J.E."/>
            <person name="Kallscheuer N."/>
            <person name="Luecker S."/>
            <person name="Lage O.M."/>
            <person name="Pohl T."/>
            <person name="Merkel B.J."/>
            <person name="Hornburger P."/>
            <person name="Mueller R.-W."/>
            <person name="Bruemmer F."/>
            <person name="Labrenz M."/>
            <person name="Spormann A.M."/>
            <person name="Op den Camp H."/>
            <person name="Overmann J."/>
            <person name="Amann R."/>
            <person name="Jetten M.S.M."/>
            <person name="Mascher T."/>
            <person name="Medema M.H."/>
            <person name="Devos D.P."/>
            <person name="Kaster A.-K."/>
            <person name="Ovreas L."/>
            <person name="Rohde M."/>
            <person name="Galperin M.Y."/>
            <person name="Jogler C."/>
        </authorList>
    </citation>
    <scope>NUCLEOTIDE SEQUENCE [LARGE SCALE GENOMIC DNA]</scope>
    <source>
        <strain evidence="2 3">SV_7m_r</strain>
    </source>
</reference>
<protein>
    <submittedName>
        <fullName evidence="2">Uncharacterized protein</fullName>
    </submittedName>
</protein>
<dbReference type="RefSeq" id="WP_145272667.1">
    <property type="nucleotide sequence ID" value="NZ_CP036272.1"/>
</dbReference>
<proteinExistence type="predicted"/>
<evidence type="ECO:0000256" key="1">
    <source>
        <dbReference type="SAM" id="Phobius"/>
    </source>
</evidence>
<evidence type="ECO:0000313" key="2">
    <source>
        <dbReference type="EMBL" id="QDT60262.1"/>
    </source>
</evidence>